<evidence type="ECO:0000313" key="1">
    <source>
        <dbReference type="EMBL" id="CAH18104.1"/>
    </source>
</evidence>
<accession>Q68DW6</accession>
<evidence type="ECO:0000313" key="2">
    <source>
        <dbReference type="Ensembl" id="ENSP00000499856.1"/>
    </source>
</evidence>
<dbReference type="Ensembl" id="ENST00000672076.1">
    <property type="protein sequence ID" value="ENSP00000499856.1"/>
    <property type="gene ID" value="ENSG00000288119.1"/>
</dbReference>
<protein>
    <submittedName>
        <fullName evidence="1">Uncharacterized protein DKFZp781C0719</fullName>
    </submittedName>
</protein>
<proteinExistence type="evidence at transcript level"/>
<sequence>MLQKKIEEKDLKVIYTCIWWLFQGCENNLCLFFHSAEMDIYFCAFSFFLNCCQVFFPL</sequence>
<keyword evidence="3" id="KW-1185">Reference proteome</keyword>
<reference evidence="1" key="1">
    <citation type="submission" date="2004-08" db="EMBL/GenBank/DDBJ databases">
        <authorList>
            <consortium name="The German cDNA Consortium"/>
            <person name="Koehrer K."/>
            <person name="Beyer A."/>
            <person name="Mewes H.W."/>
            <person name="Weil B."/>
            <person name="Amid C."/>
            <person name="Osanger A."/>
            <person name="Fobo G."/>
            <person name="Han M."/>
            <person name="Wiemann S."/>
        </authorList>
    </citation>
    <scope>NUCLEOTIDE SEQUENCE</scope>
    <source>
        <tissue evidence="1">Testis</tissue>
    </source>
</reference>
<dbReference type="EMBL" id="CR749248">
    <property type="protein sequence ID" value="CAH18104.1"/>
    <property type="molecule type" value="mRNA"/>
</dbReference>
<dbReference type="Ensembl" id="ENST00000672378.1">
    <property type="protein sequence ID" value="ENSP00000500259.1"/>
    <property type="gene ID" value="ENSG00000288119.1"/>
</dbReference>
<dbReference type="AlphaFoldDB" id="Q68DW6"/>
<evidence type="ECO:0000313" key="3">
    <source>
        <dbReference type="Proteomes" id="UP000005640"/>
    </source>
</evidence>
<reference evidence="2" key="2">
    <citation type="submission" date="2025-05" db="UniProtKB">
        <authorList>
            <consortium name="Ensembl"/>
        </authorList>
    </citation>
    <scope>IDENTIFICATION</scope>
</reference>
<organism evidence="1">
    <name type="scientific">Homo sapiens</name>
    <name type="common">Human</name>
    <dbReference type="NCBI Taxonomy" id="9606"/>
    <lineage>
        <taxon>Eukaryota</taxon>
        <taxon>Metazoa</taxon>
        <taxon>Chordata</taxon>
        <taxon>Craniata</taxon>
        <taxon>Vertebrata</taxon>
        <taxon>Euteleostomi</taxon>
        <taxon>Mammalia</taxon>
        <taxon>Eutheria</taxon>
        <taxon>Euarchontoglires</taxon>
        <taxon>Primates</taxon>
        <taxon>Haplorrhini</taxon>
        <taxon>Catarrhini</taxon>
        <taxon>Hominidae</taxon>
        <taxon>Homo</taxon>
    </lineage>
</organism>
<dbReference type="Proteomes" id="UP000005640">
    <property type="component" value="Unplaced"/>
</dbReference>
<name>Q68DW6_HUMAN</name>
<dbReference type="PROSITE" id="PS51257">
    <property type="entry name" value="PROKAR_LIPOPROTEIN"/>
    <property type="match status" value="1"/>
</dbReference>
<gene>
    <name evidence="1" type="primary">DKFZp781C0719</name>
</gene>